<organism evidence="2 3">
    <name type="scientific">Vibrio hangzhouensis</name>
    <dbReference type="NCBI Taxonomy" id="462991"/>
    <lineage>
        <taxon>Bacteria</taxon>
        <taxon>Pseudomonadati</taxon>
        <taxon>Pseudomonadota</taxon>
        <taxon>Gammaproteobacteria</taxon>
        <taxon>Vibrionales</taxon>
        <taxon>Vibrionaceae</taxon>
        <taxon>Vibrio</taxon>
    </lineage>
</organism>
<evidence type="ECO:0000313" key="2">
    <source>
        <dbReference type="EMBL" id="SEF82185.1"/>
    </source>
</evidence>
<keyword evidence="3" id="KW-1185">Reference proteome</keyword>
<accession>A0A1H5V482</accession>
<protein>
    <submittedName>
        <fullName evidence="2">YceI-like domain-containing protein</fullName>
    </submittedName>
</protein>
<dbReference type="SUPFAM" id="SSF101874">
    <property type="entry name" value="YceI-like"/>
    <property type="match status" value="1"/>
</dbReference>
<dbReference type="SMART" id="SM00867">
    <property type="entry name" value="YceI"/>
    <property type="match status" value="1"/>
</dbReference>
<dbReference type="Pfam" id="PF04264">
    <property type="entry name" value="YceI"/>
    <property type="match status" value="1"/>
</dbReference>
<proteinExistence type="predicted"/>
<dbReference type="InterPro" id="IPR007372">
    <property type="entry name" value="Lipid/polyisoprenoid-bd_YceI"/>
</dbReference>
<evidence type="ECO:0000313" key="3">
    <source>
        <dbReference type="Proteomes" id="UP000236721"/>
    </source>
</evidence>
<evidence type="ECO:0000259" key="1">
    <source>
        <dbReference type="SMART" id="SM00867"/>
    </source>
</evidence>
<dbReference type="InterPro" id="IPR027016">
    <property type="entry name" value="UCP029811"/>
</dbReference>
<dbReference type="AlphaFoldDB" id="A0A1H5V482"/>
<feature type="domain" description="Lipid/polyisoprenoid-binding YceI-like" evidence="1">
    <location>
        <begin position="21"/>
        <end position="190"/>
    </location>
</feature>
<dbReference type="OrthoDB" id="9793816at2"/>
<dbReference type="RefSeq" id="WP_103879325.1">
    <property type="nucleotide sequence ID" value="NZ_FNVG01000004.1"/>
</dbReference>
<name>A0A1H5V482_9VIBR</name>
<dbReference type="Gene3D" id="2.40.128.110">
    <property type="entry name" value="Lipid/polyisoprenoid-binding, YceI-like"/>
    <property type="match status" value="1"/>
</dbReference>
<dbReference type="Proteomes" id="UP000236721">
    <property type="component" value="Unassembled WGS sequence"/>
</dbReference>
<gene>
    <name evidence="2" type="ORF">SAMN04488244_10446</name>
</gene>
<reference evidence="3" key="1">
    <citation type="submission" date="2016-10" db="EMBL/GenBank/DDBJ databases">
        <authorList>
            <person name="Varghese N."/>
            <person name="Submissions S."/>
        </authorList>
    </citation>
    <scope>NUCLEOTIDE SEQUENCE [LARGE SCALE GENOMIC DNA]</scope>
    <source>
        <strain evidence="3">CGMCC 1.7062</strain>
    </source>
</reference>
<dbReference type="EMBL" id="FNVG01000004">
    <property type="protein sequence ID" value="SEF82185.1"/>
    <property type="molecule type" value="Genomic_DNA"/>
</dbReference>
<dbReference type="InterPro" id="IPR036761">
    <property type="entry name" value="TTHA0802/YceI-like_sf"/>
</dbReference>
<dbReference type="PIRSF" id="PIRSF029811">
    <property type="entry name" value="UCP029811"/>
    <property type="match status" value="1"/>
</dbReference>
<sequence length="192" mass="20660">MIVRIVAILMSMSIVLPLQAGWLLDNGNSTLKFVSTKKNAISEVHYFNTMTGTISDDGKATIIINLASVETNIPIRNERMQTMLFNVADHANATISTIINMSELDNSDVGGVYSTTNDVTVDLFGKQKTYSAKLTVMKLGDDKIGVVSTDPIIVEAADFGLEGGIEALREVAGLPSIATSVPVTFILVYNET</sequence>